<comment type="caution">
    <text evidence="2">The sequence shown here is derived from an EMBL/GenBank/DDBJ whole genome shotgun (WGS) entry which is preliminary data.</text>
</comment>
<proteinExistence type="predicted"/>
<sequence length="57" mass="6340">MTGKLNRFDVRSATQSNNPTTRASRCGHTATRVDAHPRASRGRCTRARAIPFMPNLE</sequence>
<name>A0AAW9D740_BURTH</name>
<reference evidence="2" key="1">
    <citation type="submission" date="2018-08" db="EMBL/GenBank/DDBJ databases">
        <title>Identification of Burkholderia cepacia strains that express a Burkholderia pseudomallei-like capsular polysaccharide.</title>
        <authorList>
            <person name="Burtnick M.N."/>
            <person name="Vongsouvath M."/>
            <person name="Newton P."/>
            <person name="Wuthiekanun V."/>
            <person name="Limmathurotsakul D."/>
            <person name="Brett P.J."/>
            <person name="Chantratita N."/>
            <person name="Dance D.A."/>
        </authorList>
    </citation>
    <scope>NUCLEOTIDE SEQUENCE</scope>
    <source>
        <strain evidence="2">SBXCC001</strain>
    </source>
</reference>
<dbReference type="EMBL" id="QXCT01000002">
    <property type="protein sequence ID" value="MDW9257809.1"/>
    <property type="molecule type" value="Genomic_DNA"/>
</dbReference>
<dbReference type="AlphaFoldDB" id="A0AAW9D740"/>
<accession>A0AAW9D740</accession>
<feature type="compositionally biased region" description="Basic and acidic residues" evidence="1">
    <location>
        <begin position="1"/>
        <end position="10"/>
    </location>
</feature>
<gene>
    <name evidence="2" type="ORF">C7S16_4060</name>
</gene>
<protein>
    <submittedName>
        <fullName evidence="2">Uncharacterized protein</fullName>
    </submittedName>
</protein>
<evidence type="ECO:0000313" key="2">
    <source>
        <dbReference type="EMBL" id="MDW9257809.1"/>
    </source>
</evidence>
<evidence type="ECO:0000313" key="3">
    <source>
        <dbReference type="Proteomes" id="UP001272137"/>
    </source>
</evidence>
<organism evidence="2 3">
    <name type="scientific">Burkholderia thailandensis</name>
    <dbReference type="NCBI Taxonomy" id="57975"/>
    <lineage>
        <taxon>Bacteria</taxon>
        <taxon>Pseudomonadati</taxon>
        <taxon>Pseudomonadota</taxon>
        <taxon>Betaproteobacteria</taxon>
        <taxon>Burkholderiales</taxon>
        <taxon>Burkholderiaceae</taxon>
        <taxon>Burkholderia</taxon>
        <taxon>pseudomallei group</taxon>
    </lineage>
</organism>
<feature type="region of interest" description="Disordered" evidence="1">
    <location>
        <begin position="1"/>
        <end position="57"/>
    </location>
</feature>
<dbReference type="Proteomes" id="UP001272137">
    <property type="component" value="Unassembled WGS sequence"/>
</dbReference>
<evidence type="ECO:0000256" key="1">
    <source>
        <dbReference type="SAM" id="MobiDB-lite"/>
    </source>
</evidence>
<feature type="compositionally biased region" description="Polar residues" evidence="1">
    <location>
        <begin position="12"/>
        <end position="23"/>
    </location>
</feature>